<comment type="similarity">
    <text evidence="1 4">Belongs to the 5-formyltetrahydrofolate cyclo-ligase family.</text>
</comment>
<evidence type="ECO:0000256" key="3">
    <source>
        <dbReference type="ARBA" id="ARBA00022840"/>
    </source>
</evidence>
<dbReference type="PIRSF" id="PIRSF006806">
    <property type="entry name" value="FTHF_cligase"/>
    <property type="match status" value="1"/>
</dbReference>
<comment type="catalytic activity">
    <reaction evidence="4">
        <text>(6S)-5-formyl-5,6,7,8-tetrahydrofolate + ATP = (6R)-5,10-methenyltetrahydrofolate + ADP + phosphate</text>
        <dbReference type="Rhea" id="RHEA:10488"/>
        <dbReference type="ChEBI" id="CHEBI:30616"/>
        <dbReference type="ChEBI" id="CHEBI:43474"/>
        <dbReference type="ChEBI" id="CHEBI:57455"/>
        <dbReference type="ChEBI" id="CHEBI:57457"/>
        <dbReference type="ChEBI" id="CHEBI:456216"/>
        <dbReference type="EC" id="6.3.3.2"/>
    </reaction>
</comment>
<dbReference type="NCBIfam" id="TIGR02727">
    <property type="entry name" value="MTHFS_bact"/>
    <property type="match status" value="1"/>
</dbReference>
<keyword evidence="4" id="KW-0460">Magnesium</keyword>
<dbReference type="InterPro" id="IPR024185">
    <property type="entry name" value="FTHF_cligase-like_sf"/>
</dbReference>
<dbReference type="RefSeq" id="WP_347307280.1">
    <property type="nucleotide sequence ID" value="NZ_JBAJEX010000002.1"/>
</dbReference>
<name>A0ABV0ECR6_9BURK</name>
<comment type="caution">
    <text evidence="5">The sequence shown here is derived from an EMBL/GenBank/DDBJ whole genome shotgun (WGS) entry which is preliminary data.</text>
</comment>
<organism evidence="5 6">
    <name type="scientific">Thiobacter aerophilum</name>
    <dbReference type="NCBI Taxonomy" id="3121275"/>
    <lineage>
        <taxon>Bacteria</taxon>
        <taxon>Pseudomonadati</taxon>
        <taxon>Pseudomonadota</taxon>
        <taxon>Betaproteobacteria</taxon>
        <taxon>Burkholderiales</taxon>
        <taxon>Thiobacteraceae</taxon>
        <taxon>Thiobacter</taxon>
    </lineage>
</organism>
<dbReference type="EC" id="6.3.3.2" evidence="4"/>
<keyword evidence="4" id="KW-0479">Metal-binding</keyword>
<dbReference type="EMBL" id="JBAJEX010000002">
    <property type="protein sequence ID" value="MEO1766316.1"/>
    <property type="molecule type" value="Genomic_DNA"/>
</dbReference>
<evidence type="ECO:0000256" key="2">
    <source>
        <dbReference type="ARBA" id="ARBA00022741"/>
    </source>
</evidence>
<proteinExistence type="inferred from homology"/>
<reference evidence="5 6" key="1">
    <citation type="submission" date="2024-02" db="EMBL/GenBank/DDBJ databases">
        <title>New thermophilic sulfur-oxidizing bacteria from a hot springs of the Uzon caldera (Kamchatka, Russia).</title>
        <authorList>
            <person name="Dukat A.M."/>
            <person name="Elcheninov A.G."/>
            <person name="Frolov E.N."/>
        </authorList>
    </citation>
    <scope>NUCLEOTIDE SEQUENCE [LARGE SCALE GENOMIC DNA]</scope>
    <source>
        <strain evidence="5 6">AK1</strain>
    </source>
</reference>
<evidence type="ECO:0000313" key="6">
    <source>
        <dbReference type="Proteomes" id="UP001482231"/>
    </source>
</evidence>
<dbReference type="InterPro" id="IPR002698">
    <property type="entry name" value="FTHF_cligase"/>
</dbReference>
<dbReference type="Gene3D" id="3.40.50.10420">
    <property type="entry name" value="NagB/RpiA/CoA transferase-like"/>
    <property type="match status" value="1"/>
</dbReference>
<gene>
    <name evidence="5" type="ORF">V6E02_03690</name>
</gene>
<dbReference type="GO" id="GO:0030272">
    <property type="term" value="F:5-formyltetrahydrofolate cyclo-ligase activity"/>
    <property type="evidence" value="ECO:0007669"/>
    <property type="project" value="UniProtKB-EC"/>
</dbReference>
<protein>
    <recommendedName>
        <fullName evidence="4">5-formyltetrahydrofolate cyclo-ligase</fullName>
        <ecNumber evidence="4">6.3.3.2</ecNumber>
    </recommendedName>
</protein>
<evidence type="ECO:0000256" key="4">
    <source>
        <dbReference type="RuleBase" id="RU361279"/>
    </source>
</evidence>
<accession>A0ABV0ECR6</accession>
<keyword evidence="6" id="KW-1185">Reference proteome</keyword>
<keyword evidence="2 4" id="KW-0547">Nucleotide-binding</keyword>
<evidence type="ECO:0000313" key="5">
    <source>
        <dbReference type="EMBL" id="MEO1766316.1"/>
    </source>
</evidence>
<dbReference type="InterPro" id="IPR037171">
    <property type="entry name" value="NagB/RpiA_transferase-like"/>
</dbReference>
<comment type="cofactor">
    <cofactor evidence="4">
        <name>Mg(2+)</name>
        <dbReference type="ChEBI" id="CHEBI:18420"/>
    </cofactor>
</comment>
<sequence>MDKALLRREMRARRKAVNMHEARAAARRLLRVALEHRLLTKARRIGFYLPMAEEIDVLPLLNRALWLERECYLPVVPRRGAAALWFSQLTPLPTWYQNRFGIHEHASPKRVRARELDLLFLPLVAFDREGNRLGMGGGFYDATLAYLRHRRLWRRPRVIGVAYDFQRVDRLPREPWDVPLDAVLTDRGLHRFPR</sequence>
<dbReference type="Proteomes" id="UP001482231">
    <property type="component" value="Unassembled WGS sequence"/>
</dbReference>
<evidence type="ECO:0000256" key="1">
    <source>
        <dbReference type="ARBA" id="ARBA00010638"/>
    </source>
</evidence>
<keyword evidence="5" id="KW-0436">Ligase</keyword>
<dbReference type="PANTHER" id="PTHR23407">
    <property type="entry name" value="ATPASE INHIBITOR/5-FORMYLTETRAHYDROFOLATE CYCLO-LIGASE"/>
    <property type="match status" value="1"/>
</dbReference>
<dbReference type="SUPFAM" id="SSF100950">
    <property type="entry name" value="NagB/RpiA/CoA transferase-like"/>
    <property type="match status" value="1"/>
</dbReference>
<dbReference type="PANTHER" id="PTHR23407:SF1">
    <property type="entry name" value="5-FORMYLTETRAHYDROFOLATE CYCLO-LIGASE"/>
    <property type="match status" value="1"/>
</dbReference>
<keyword evidence="3 4" id="KW-0067">ATP-binding</keyword>
<dbReference type="Pfam" id="PF01812">
    <property type="entry name" value="5-FTHF_cyc-lig"/>
    <property type="match status" value="1"/>
</dbReference>